<feature type="coiled-coil region" evidence="2">
    <location>
        <begin position="102"/>
        <end position="166"/>
    </location>
</feature>
<evidence type="ECO:0000313" key="7">
    <source>
        <dbReference type="EMBL" id="ROQ20141.1"/>
    </source>
</evidence>
<dbReference type="Pfam" id="PF25967">
    <property type="entry name" value="RND-MFP_C"/>
    <property type="match status" value="1"/>
</dbReference>
<feature type="chain" id="PRO_5018140240" evidence="3">
    <location>
        <begin position="25"/>
        <end position="370"/>
    </location>
</feature>
<keyword evidence="3" id="KW-0732">Signal</keyword>
<dbReference type="OrthoDB" id="9806939at2"/>
<dbReference type="InterPro" id="IPR006143">
    <property type="entry name" value="RND_pump_MFP"/>
</dbReference>
<evidence type="ECO:0000259" key="5">
    <source>
        <dbReference type="Pfam" id="PF25967"/>
    </source>
</evidence>
<dbReference type="Pfam" id="PF25954">
    <property type="entry name" value="Beta-barrel_RND_2"/>
    <property type="match status" value="1"/>
</dbReference>
<comment type="caution">
    <text evidence="7">The sequence shown here is derived from an EMBL/GenBank/DDBJ whole genome shotgun (WGS) entry which is preliminary data.</text>
</comment>
<dbReference type="SUPFAM" id="SSF111369">
    <property type="entry name" value="HlyD-like secretion proteins"/>
    <property type="match status" value="1"/>
</dbReference>
<evidence type="ECO:0000256" key="3">
    <source>
        <dbReference type="SAM" id="SignalP"/>
    </source>
</evidence>
<dbReference type="InterPro" id="IPR058792">
    <property type="entry name" value="Beta-barrel_RND_2"/>
</dbReference>
<accession>A0A3N1NXK2</accession>
<name>A0A3N1NXK2_9GAMM</name>
<dbReference type="GO" id="GO:1990281">
    <property type="term" value="C:efflux pump complex"/>
    <property type="evidence" value="ECO:0007669"/>
    <property type="project" value="TreeGrafter"/>
</dbReference>
<keyword evidence="8" id="KW-1185">Reference proteome</keyword>
<dbReference type="Gene3D" id="2.40.50.100">
    <property type="match status" value="1"/>
</dbReference>
<feature type="domain" description="CusB-like beta-barrel" evidence="4">
    <location>
        <begin position="201"/>
        <end position="268"/>
    </location>
</feature>
<dbReference type="InterPro" id="IPR058647">
    <property type="entry name" value="BSH_CzcB-like"/>
</dbReference>
<feature type="domain" description="Multidrug resistance protein MdtA-like C-terminal permuted SH3" evidence="5">
    <location>
        <begin position="282"/>
        <end position="343"/>
    </location>
</feature>
<evidence type="ECO:0000259" key="4">
    <source>
        <dbReference type="Pfam" id="PF25954"/>
    </source>
</evidence>
<dbReference type="EMBL" id="RJUK01000001">
    <property type="protein sequence ID" value="ROQ20141.1"/>
    <property type="molecule type" value="Genomic_DNA"/>
</dbReference>
<dbReference type="NCBIfam" id="TIGR01730">
    <property type="entry name" value="RND_mfp"/>
    <property type="match status" value="1"/>
</dbReference>
<evidence type="ECO:0000256" key="1">
    <source>
        <dbReference type="ARBA" id="ARBA00009477"/>
    </source>
</evidence>
<dbReference type="Gene3D" id="2.40.420.20">
    <property type="match status" value="1"/>
</dbReference>
<gene>
    <name evidence="7" type="ORF">EDC38_0739</name>
</gene>
<dbReference type="PANTHER" id="PTHR30469:SF15">
    <property type="entry name" value="HLYD FAMILY OF SECRETION PROTEINS"/>
    <property type="match status" value="1"/>
</dbReference>
<dbReference type="InterPro" id="IPR058627">
    <property type="entry name" value="MdtA-like_C"/>
</dbReference>
<evidence type="ECO:0000313" key="8">
    <source>
        <dbReference type="Proteomes" id="UP000273643"/>
    </source>
</evidence>
<dbReference type="Proteomes" id="UP000273643">
    <property type="component" value="Unassembled WGS sequence"/>
</dbReference>
<protein>
    <submittedName>
        <fullName evidence="7">RND family efflux transporter MFP subunit</fullName>
    </submittedName>
</protein>
<dbReference type="GO" id="GO:0015562">
    <property type="term" value="F:efflux transmembrane transporter activity"/>
    <property type="evidence" value="ECO:0007669"/>
    <property type="project" value="TreeGrafter"/>
</dbReference>
<dbReference type="RefSeq" id="WP_123637361.1">
    <property type="nucleotide sequence ID" value="NZ_RJUK01000001.1"/>
</dbReference>
<dbReference type="Gene3D" id="2.40.30.170">
    <property type="match status" value="1"/>
</dbReference>
<comment type="similarity">
    <text evidence="1">Belongs to the membrane fusion protein (MFP) (TC 8.A.1) family.</text>
</comment>
<reference evidence="7 8" key="1">
    <citation type="submission" date="2018-11" db="EMBL/GenBank/DDBJ databases">
        <title>Genomic Encyclopedia of Type Strains, Phase IV (KMG-IV): sequencing the most valuable type-strain genomes for metagenomic binning, comparative biology and taxonomic classification.</title>
        <authorList>
            <person name="Goeker M."/>
        </authorList>
    </citation>
    <scope>NUCLEOTIDE SEQUENCE [LARGE SCALE GENOMIC DNA]</scope>
    <source>
        <strain evidence="7 8">DSM 16974</strain>
    </source>
</reference>
<proteinExistence type="inferred from homology"/>
<dbReference type="Gene3D" id="1.10.287.470">
    <property type="entry name" value="Helix hairpin bin"/>
    <property type="match status" value="1"/>
</dbReference>
<evidence type="ECO:0000259" key="6">
    <source>
        <dbReference type="Pfam" id="PF25973"/>
    </source>
</evidence>
<dbReference type="Pfam" id="PF25973">
    <property type="entry name" value="BSH_CzcB"/>
    <property type="match status" value="1"/>
</dbReference>
<organism evidence="7 8">
    <name type="scientific">Marinimicrobium koreense</name>
    <dbReference type="NCBI Taxonomy" id="306545"/>
    <lineage>
        <taxon>Bacteria</taxon>
        <taxon>Pseudomonadati</taxon>
        <taxon>Pseudomonadota</taxon>
        <taxon>Gammaproteobacteria</taxon>
        <taxon>Cellvibrionales</taxon>
        <taxon>Cellvibrionaceae</taxon>
        <taxon>Marinimicrobium</taxon>
    </lineage>
</organism>
<sequence>MTMIASPRPLYGLLLLLAASWTSAQEPPRVEAVRVVERPVIETVPLTGSVTAEQRSLLSPQVAGLVSRLAVDAGDRVEAGDLLLELDSELVSIDRDQAAADLASAEAQWADSERQLNEARSLRDGAIAASDIRRLEAEERVSRANRDAARARLNRLEAELERHQLRAPFNGVVSSRQVDLGEWVSPGNPLMELVASAPLRVHFQVPQRYFPRVSEQSSLSLRFDAYPDTEVIGRVHRKVPLSETGARTFLLRVTPPDDAPELIPGLSTSGLLELNTDRTGLAVPRDALIRYPDGRVSVWVITEAEQGQVSGVREQQVTPGISASGWVEIRSGLSSGDVVVTLGNEALQEGQNVVPERIAESHANDQGGRR</sequence>
<keyword evidence="2" id="KW-0175">Coiled coil</keyword>
<dbReference type="PANTHER" id="PTHR30469">
    <property type="entry name" value="MULTIDRUG RESISTANCE PROTEIN MDTA"/>
    <property type="match status" value="1"/>
</dbReference>
<feature type="signal peptide" evidence="3">
    <location>
        <begin position="1"/>
        <end position="24"/>
    </location>
</feature>
<feature type="domain" description="CzcB-like barrel-sandwich hybrid" evidence="6">
    <location>
        <begin position="58"/>
        <end position="188"/>
    </location>
</feature>
<dbReference type="AlphaFoldDB" id="A0A3N1NXK2"/>
<evidence type="ECO:0000256" key="2">
    <source>
        <dbReference type="SAM" id="Coils"/>
    </source>
</evidence>